<evidence type="ECO:0000313" key="9">
    <source>
        <dbReference type="Proteomes" id="UP000823388"/>
    </source>
</evidence>
<dbReference type="EC" id="3.1.4.46" evidence="1"/>
<accession>A0A8T0TM94</accession>
<keyword evidence="4" id="KW-0378">Hydrolase</keyword>
<dbReference type="GO" id="GO:0006071">
    <property type="term" value="P:glycerol metabolic process"/>
    <property type="evidence" value="ECO:0007669"/>
    <property type="project" value="UniProtKB-KW"/>
</dbReference>
<evidence type="ECO:0000256" key="4">
    <source>
        <dbReference type="ARBA" id="ARBA00022801"/>
    </source>
</evidence>
<evidence type="ECO:0000313" key="8">
    <source>
        <dbReference type="EMBL" id="KAG2613081.1"/>
    </source>
</evidence>
<feature type="chain" id="PRO_5035848101" description="glycerophosphodiester phosphodiesterase" evidence="6">
    <location>
        <begin position="31"/>
        <end position="233"/>
    </location>
</feature>
<dbReference type="InterPro" id="IPR017946">
    <property type="entry name" value="PLC-like_Pdiesterase_TIM-brl"/>
</dbReference>
<dbReference type="GO" id="GO:0008889">
    <property type="term" value="F:glycerophosphodiester phosphodiesterase activity"/>
    <property type="evidence" value="ECO:0007669"/>
    <property type="project" value="UniProtKB-EC"/>
</dbReference>
<evidence type="ECO:0000256" key="5">
    <source>
        <dbReference type="ARBA" id="ARBA00047512"/>
    </source>
</evidence>
<dbReference type="PANTHER" id="PTHR43620:SF25">
    <property type="entry name" value="GLYCEROPHOSPHODIESTER PHOSPHODIESTERASE"/>
    <property type="match status" value="1"/>
</dbReference>
<name>A0A8T0TM94_PANVG</name>
<feature type="signal peptide" evidence="6">
    <location>
        <begin position="1"/>
        <end position="30"/>
    </location>
</feature>
<evidence type="ECO:0000256" key="3">
    <source>
        <dbReference type="ARBA" id="ARBA00022798"/>
    </source>
</evidence>
<reference evidence="8" key="1">
    <citation type="submission" date="2020-05" db="EMBL/GenBank/DDBJ databases">
        <title>WGS assembly of Panicum virgatum.</title>
        <authorList>
            <person name="Lovell J.T."/>
            <person name="Jenkins J."/>
            <person name="Shu S."/>
            <person name="Juenger T.E."/>
            <person name="Schmutz J."/>
        </authorList>
    </citation>
    <scope>NUCLEOTIDE SEQUENCE</scope>
    <source>
        <strain evidence="8">AP13</strain>
    </source>
</reference>
<evidence type="ECO:0000256" key="1">
    <source>
        <dbReference type="ARBA" id="ARBA00012247"/>
    </source>
</evidence>
<sequence>MRCEGALPNQMGVRYSHIFLILLLLHGANAALKDPVQKWRTLSGTPPLVIARGGYSGLFPDSSQSAYQFALVNSLPEAVLFCDLQLSSDNVGFCTTGLALDNSMLIAEVFPNNAKTYKVNGEDLHGWFSVDFTSNQLMDNVTSCLAHTKDNPLPPPRNDTRPLIITHNGASGIFPGASDLAYRQAVEDGTDIIDCSVQMSEDAVPFCMDSPDLTKGTTAAPMFTTKVANVNEI</sequence>
<proteinExistence type="predicted"/>
<comment type="catalytic activity">
    <reaction evidence="5">
        <text>a sn-glycero-3-phosphodiester + H2O = an alcohol + sn-glycerol 3-phosphate + H(+)</text>
        <dbReference type="Rhea" id="RHEA:12969"/>
        <dbReference type="ChEBI" id="CHEBI:15377"/>
        <dbReference type="ChEBI" id="CHEBI:15378"/>
        <dbReference type="ChEBI" id="CHEBI:30879"/>
        <dbReference type="ChEBI" id="CHEBI:57597"/>
        <dbReference type="ChEBI" id="CHEBI:83408"/>
        <dbReference type="EC" id="3.1.4.46"/>
    </reaction>
</comment>
<dbReference type="PANTHER" id="PTHR43620">
    <property type="entry name" value="GLYCEROPHOSPHORYL DIESTER PHOSPHODIESTERASE"/>
    <property type="match status" value="1"/>
</dbReference>
<dbReference type="GO" id="GO:0006629">
    <property type="term" value="P:lipid metabolic process"/>
    <property type="evidence" value="ECO:0007669"/>
    <property type="project" value="InterPro"/>
</dbReference>
<dbReference type="AlphaFoldDB" id="A0A8T0TM94"/>
<keyword evidence="2 6" id="KW-0732">Signal</keyword>
<evidence type="ECO:0000256" key="6">
    <source>
        <dbReference type="SAM" id="SignalP"/>
    </source>
</evidence>
<dbReference type="SUPFAM" id="SSF51695">
    <property type="entry name" value="PLC-like phosphodiesterases"/>
    <property type="match status" value="2"/>
</dbReference>
<dbReference type="EMBL" id="CM029043">
    <property type="protein sequence ID" value="KAG2613081.1"/>
    <property type="molecule type" value="Genomic_DNA"/>
</dbReference>
<gene>
    <name evidence="8" type="ORF">PVAP13_4KG334188</name>
</gene>
<protein>
    <recommendedName>
        <fullName evidence="1">glycerophosphodiester phosphodiesterase</fullName>
        <ecNumber evidence="1">3.1.4.46</ecNumber>
    </recommendedName>
</protein>
<dbReference type="Proteomes" id="UP000823388">
    <property type="component" value="Chromosome 4K"/>
</dbReference>
<keyword evidence="3" id="KW-0319">Glycerol metabolism</keyword>
<evidence type="ECO:0000259" key="7">
    <source>
        <dbReference type="PROSITE" id="PS51704"/>
    </source>
</evidence>
<organism evidence="8 9">
    <name type="scientific">Panicum virgatum</name>
    <name type="common">Blackwell switchgrass</name>
    <dbReference type="NCBI Taxonomy" id="38727"/>
    <lineage>
        <taxon>Eukaryota</taxon>
        <taxon>Viridiplantae</taxon>
        <taxon>Streptophyta</taxon>
        <taxon>Embryophyta</taxon>
        <taxon>Tracheophyta</taxon>
        <taxon>Spermatophyta</taxon>
        <taxon>Magnoliopsida</taxon>
        <taxon>Liliopsida</taxon>
        <taxon>Poales</taxon>
        <taxon>Poaceae</taxon>
        <taxon>PACMAD clade</taxon>
        <taxon>Panicoideae</taxon>
        <taxon>Panicodae</taxon>
        <taxon>Paniceae</taxon>
        <taxon>Panicinae</taxon>
        <taxon>Panicum</taxon>
        <taxon>Panicum sect. Hiantes</taxon>
    </lineage>
</organism>
<dbReference type="InterPro" id="IPR030395">
    <property type="entry name" value="GP_PDE_dom"/>
</dbReference>
<feature type="domain" description="GP-PDE" evidence="7">
    <location>
        <begin position="162"/>
        <end position="233"/>
    </location>
</feature>
<dbReference type="Gene3D" id="3.20.20.190">
    <property type="entry name" value="Phosphatidylinositol (PI) phosphodiesterase"/>
    <property type="match status" value="2"/>
</dbReference>
<dbReference type="Pfam" id="PF03009">
    <property type="entry name" value="GDPD"/>
    <property type="match status" value="1"/>
</dbReference>
<evidence type="ECO:0000256" key="2">
    <source>
        <dbReference type="ARBA" id="ARBA00022729"/>
    </source>
</evidence>
<keyword evidence="9" id="KW-1185">Reference proteome</keyword>
<comment type="caution">
    <text evidence="8">The sequence shown here is derived from an EMBL/GenBank/DDBJ whole genome shotgun (WGS) entry which is preliminary data.</text>
</comment>
<dbReference type="PROSITE" id="PS51704">
    <property type="entry name" value="GP_PDE"/>
    <property type="match status" value="1"/>
</dbReference>